<feature type="domain" description="YetF C-terminal" evidence="8">
    <location>
        <begin position="91"/>
        <end position="156"/>
    </location>
</feature>
<dbReference type="Gene3D" id="3.30.240.20">
    <property type="entry name" value="bsu07140 like domains"/>
    <property type="match status" value="1"/>
</dbReference>
<dbReference type="EMBL" id="BMKF01000002">
    <property type="protein sequence ID" value="GGB69112.1"/>
    <property type="molecule type" value="Genomic_DNA"/>
</dbReference>
<dbReference type="Pfam" id="PF04239">
    <property type="entry name" value="DUF421"/>
    <property type="match status" value="1"/>
</dbReference>
<keyword evidence="4 7" id="KW-0812">Transmembrane</keyword>
<gene>
    <name evidence="9" type="ORF">GCM10011503_17170</name>
</gene>
<evidence type="ECO:0000256" key="5">
    <source>
        <dbReference type="ARBA" id="ARBA00022989"/>
    </source>
</evidence>
<dbReference type="InterPro" id="IPR007353">
    <property type="entry name" value="DUF421"/>
</dbReference>
<comment type="similarity">
    <text evidence="2">Belongs to the UPF0702 family.</text>
</comment>
<evidence type="ECO:0000256" key="2">
    <source>
        <dbReference type="ARBA" id="ARBA00006448"/>
    </source>
</evidence>
<dbReference type="RefSeq" id="WP_158084557.1">
    <property type="nucleotide sequence ID" value="NZ_BMKF01000002.1"/>
</dbReference>
<proteinExistence type="inferred from homology"/>
<evidence type="ECO:0000259" key="8">
    <source>
        <dbReference type="Pfam" id="PF04239"/>
    </source>
</evidence>
<sequence>MSDWIETSWSALGMVLISALAVYAWIIVLTRISGLRSFSKMSGFDFALTVATGSVAGAIFIAKDPPLMQGLFALLVLFSMQMAVAAIRRRSAMVEKLVDNRPRLIMWQGEMIDTQMRRAKITRADLIAKLREANVTSPGQIHAVVAETTGDVSVLHGHGDVALSCAILGDVIGIEPYRHLLKD</sequence>
<evidence type="ECO:0000313" key="9">
    <source>
        <dbReference type="EMBL" id="GGB69112.1"/>
    </source>
</evidence>
<dbReference type="PANTHER" id="PTHR34582:SF6">
    <property type="entry name" value="UPF0702 TRANSMEMBRANE PROTEIN YCAP"/>
    <property type="match status" value="1"/>
</dbReference>
<feature type="transmembrane region" description="Helical" evidence="7">
    <location>
        <begin position="68"/>
        <end position="87"/>
    </location>
</feature>
<dbReference type="InterPro" id="IPR023090">
    <property type="entry name" value="UPF0702_alpha/beta_dom_sf"/>
</dbReference>
<feature type="transmembrane region" description="Helical" evidence="7">
    <location>
        <begin position="44"/>
        <end position="62"/>
    </location>
</feature>
<keyword evidence="3" id="KW-1003">Cell membrane</keyword>
<reference evidence="10" key="1">
    <citation type="journal article" date="2019" name="Int. J. Syst. Evol. Microbiol.">
        <title>The Global Catalogue of Microorganisms (GCM) 10K type strain sequencing project: providing services to taxonomists for standard genome sequencing and annotation.</title>
        <authorList>
            <consortium name="The Broad Institute Genomics Platform"/>
            <consortium name="The Broad Institute Genome Sequencing Center for Infectious Disease"/>
            <person name="Wu L."/>
            <person name="Ma J."/>
        </authorList>
    </citation>
    <scope>NUCLEOTIDE SEQUENCE [LARGE SCALE GENOMIC DNA]</scope>
    <source>
        <strain evidence="10">CGMCC 1.15928</strain>
    </source>
</reference>
<feature type="transmembrane region" description="Helical" evidence="7">
    <location>
        <begin position="12"/>
        <end position="32"/>
    </location>
</feature>
<keyword evidence="6 7" id="KW-0472">Membrane</keyword>
<evidence type="ECO:0000313" key="10">
    <source>
        <dbReference type="Proteomes" id="UP000628854"/>
    </source>
</evidence>
<evidence type="ECO:0000256" key="3">
    <source>
        <dbReference type="ARBA" id="ARBA00022475"/>
    </source>
</evidence>
<keyword evidence="5 7" id="KW-1133">Transmembrane helix</keyword>
<organism evidence="9 10">
    <name type="scientific">Henriciella pelagia</name>
    <dbReference type="NCBI Taxonomy" id="1977912"/>
    <lineage>
        <taxon>Bacteria</taxon>
        <taxon>Pseudomonadati</taxon>
        <taxon>Pseudomonadota</taxon>
        <taxon>Alphaproteobacteria</taxon>
        <taxon>Hyphomonadales</taxon>
        <taxon>Hyphomonadaceae</taxon>
        <taxon>Henriciella</taxon>
    </lineage>
</organism>
<evidence type="ECO:0000256" key="4">
    <source>
        <dbReference type="ARBA" id="ARBA00022692"/>
    </source>
</evidence>
<evidence type="ECO:0000256" key="7">
    <source>
        <dbReference type="SAM" id="Phobius"/>
    </source>
</evidence>
<dbReference type="Proteomes" id="UP000628854">
    <property type="component" value="Unassembled WGS sequence"/>
</dbReference>
<dbReference type="PANTHER" id="PTHR34582">
    <property type="entry name" value="UPF0702 TRANSMEMBRANE PROTEIN YCAP"/>
    <property type="match status" value="1"/>
</dbReference>
<accession>A0ABQ1JKZ8</accession>
<comment type="subcellular location">
    <subcellularLocation>
        <location evidence="1">Cell membrane</location>
        <topology evidence="1">Multi-pass membrane protein</topology>
    </subcellularLocation>
</comment>
<protein>
    <submittedName>
        <fullName evidence="9">DUF421 domain-containing protein</fullName>
    </submittedName>
</protein>
<evidence type="ECO:0000256" key="1">
    <source>
        <dbReference type="ARBA" id="ARBA00004651"/>
    </source>
</evidence>
<name>A0ABQ1JKZ8_9PROT</name>
<evidence type="ECO:0000256" key="6">
    <source>
        <dbReference type="ARBA" id="ARBA00023136"/>
    </source>
</evidence>
<comment type="caution">
    <text evidence="9">The sequence shown here is derived from an EMBL/GenBank/DDBJ whole genome shotgun (WGS) entry which is preliminary data.</text>
</comment>
<keyword evidence="10" id="KW-1185">Reference proteome</keyword>